<evidence type="ECO:0000313" key="1">
    <source>
        <dbReference type="EMBL" id="QHU07915.1"/>
    </source>
</evidence>
<dbReference type="AlphaFoldDB" id="A0A6C0JQ64"/>
<accession>A0A6C0JQ64</accession>
<protein>
    <submittedName>
        <fullName evidence="1">Uncharacterized protein</fullName>
    </submittedName>
</protein>
<name>A0A6C0JQ64_9ZZZZ</name>
<dbReference type="EMBL" id="MN740693">
    <property type="protein sequence ID" value="QHU07915.1"/>
    <property type="molecule type" value="Genomic_DNA"/>
</dbReference>
<organism evidence="1">
    <name type="scientific">viral metagenome</name>
    <dbReference type="NCBI Taxonomy" id="1070528"/>
    <lineage>
        <taxon>unclassified sequences</taxon>
        <taxon>metagenomes</taxon>
        <taxon>organismal metagenomes</taxon>
    </lineage>
</organism>
<proteinExistence type="predicted"/>
<sequence>MNLVDHVKTLTKDFNSDEKEHENIRTVLDVDKLMIIAGGYPSYLNNEKELFKDIDIFVPFQYEKEFIKEKKLSLKISFNNSFMFSMKYDSRKFFKLENTFKLHKFIKHEKRVPIAYTPILPSVNNSSFNYGFNIMSTSYSNSQNTQYKYQYIFVKSDHIDQIFNEFERSKEINNIEMANMCLIEYGDYICYHFDLKASQHYIVNLDNTYCYVTARKSSNDKLLINSIKKKIKEHSYTETNTNEKKFDFISLVDYKFIEKYKCKNRHDMNTKMFYNELTFLPKMNYSVYRCCYHCIDARSSLSNEDKVKNVLEVISSSLCEEIELSESFLEFMNTDIDKWIENTKLFIKDNDLSLKYNIYYEYFSRFYFSLLRRIKYKKINC</sequence>
<reference evidence="1" key="1">
    <citation type="journal article" date="2020" name="Nature">
        <title>Giant virus diversity and host interactions through global metagenomics.</title>
        <authorList>
            <person name="Schulz F."/>
            <person name="Roux S."/>
            <person name="Paez-Espino D."/>
            <person name="Jungbluth S."/>
            <person name="Walsh D.A."/>
            <person name="Denef V.J."/>
            <person name="McMahon K.D."/>
            <person name="Konstantinidis K.T."/>
            <person name="Eloe-Fadrosh E.A."/>
            <person name="Kyrpides N.C."/>
            <person name="Woyke T."/>
        </authorList>
    </citation>
    <scope>NUCLEOTIDE SEQUENCE</scope>
    <source>
        <strain evidence="1">GVMAG-S-1041349-163</strain>
    </source>
</reference>